<dbReference type="SUPFAM" id="SSF50723">
    <property type="entry name" value="Core binding factor beta, CBF"/>
    <property type="match status" value="1"/>
</dbReference>
<gene>
    <name evidence="1" type="ORF">CAMP_LOCUS1801</name>
</gene>
<dbReference type="AlphaFoldDB" id="A0A9P1MX55"/>
<dbReference type="InterPro" id="IPR003417">
    <property type="entry name" value="CBF_beta"/>
</dbReference>
<protein>
    <submittedName>
        <fullName evidence="1">Uncharacterized protein</fullName>
    </submittedName>
</protein>
<dbReference type="GO" id="GO:0003713">
    <property type="term" value="F:transcription coactivator activity"/>
    <property type="evidence" value="ECO:0007669"/>
    <property type="project" value="InterPro"/>
</dbReference>
<dbReference type="Pfam" id="PF02312">
    <property type="entry name" value="CBF_beta"/>
    <property type="match status" value="1"/>
</dbReference>
<keyword evidence="2" id="KW-1185">Reference proteome</keyword>
<sequence length="134" mass="15530">MHLTMRQAPNSDNFLQKLLKTTAFWPLFGDLSVEERKSRFFEEVSQRKLTLTFPKSGLTIPLSLAQFQIIEHRHVDFESQQFLFNDYWVTVAGRVETHGDFLTGECQFRIILGPEALALSDVEIEFLRNKGLPI</sequence>
<comment type="caution">
    <text evidence="1">The sequence shown here is derived from an EMBL/GenBank/DDBJ whole genome shotgun (WGS) entry which is preliminary data.</text>
</comment>
<reference evidence="1" key="1">
    <citation type="submission" date="2022-11" db="EMBL/GenBank/DDBJ databases">
        <authorList>
            <person name="Kikuchi T."/>
        </authorList>
    </citation>
    <scope>NUCLEOTIDE SEQUENCE</scope>
    <source>
        <strain evidence="1">PS1010</strain>
    </source>
</reference>
<accession>A0A9P1MX55</accession>
<dbReference type="InterPro" id="IPR036552">
    <property type="entry name" value="CBF_bsu_sf"/>
</dbReference>
<evidence type="ECO:0000313" key="1">
    <source>
        <dbReference type="EMBL" id="CAI5439164.1"/>
    </source>
</evidence>
<name>A0A9P1MX55_9PELO</name>
<dbReference type="EMBL" id="CANHGI010000001">
    <property type="protein sequence ID" value="CAI5439164.1"/>
    <property type="molecule type" value="Genomic_DNA"/>
</dbReference>
<organism evidence="1 2">
    <name type="scientific">Caenorhabditis angaria</name>
    <dbReference type="NCBI Taxonomy" id="860376"/>
    <lineage>
        <taxon>Eukaryota</taxon>
        <taxon>Metazoa</taxon>
        <taxon>Ecdysozoa</taxon>
        <taxon>Nematoda</taxon>
        <taxon>Chromadorea</taxon>
        <taxon>Rhabditida</taxon>
        <taxon>Rhabditina</taxon>
        <taxon>Rhabditomorpha</taxon>
        <taxon>Rhabditoidea</taxon>
        <taxon>Rhabditidae</taxon>
        <taxon>Peloderinae</taxon>
        <taxon>Caenorhabditis</taxon>
    </lineage>
</organism>
<proteinExistence type="predicted"/>
<dbReference type="GO" id="GO:0005634">
    <property type="term" value="C:nucleus"/>
    <property type="evidence" value="ECO:0007669"/>
    <property type="project" value="InterPro"/>
</dbReference>
<dbReference type="Proteomes" id="UP001152747">
    <property type="component" value="Unassembled WGS sequence"/>
</dbReference>
<evidence type="ECO:0000313" key="2">
    <source>
        <dbReference type="Proteomes" id="UP001152747"/>
    </source>
</evidence>
<dbReference type="OrthoDB" id="5789213at2759"/>